<dbReference type="SMART" id="SM00935">
    <property type="entry name" value="OmpH"/>
    <property type="match status" value="1"/>
</dbReference>
<sequence length="180" mass="20225">MNRINSKLIQSTLAALLVSVGLTSTAVLAADEAKDFSGRIGVVNSERIFKESNMAKASQAKLQAEFAKREKELRDDAQKIKTAAEKLDKDAAVMPDAERVRKQRELADADRELQRKQREFTEDVNQRSFEERSKIAQKANQALKVVAEQRKLDLIVQEAAYVSPKIEVTDDVIKALNNLR</sequence>
<dbReference type="PANTHER" id="PTHR35089">
    <property type="entry name" value="CHAPERONE PROTEIN SKP"/>
    <property type="match status" value="1"/>
</dbReference>
<organism evidence="5 6">
    <name type="scientific">Polynucleobacter victoriensis</name>
    <dbReference type="NCBI Taxonomy" id="2049319"/>
    <lineage>
        <taxon>Bacteria</taxon>
        <taxon>Pseudomonadati</taxon>
        <taxon>Pseudomonadota</taxon>
        <taxon>Betaproteobacteria</taxon>
        <taxon>Burkholderiales</taxon>
        <taxon>Burkholderiaceae</taxon>
        <taxon>Polynucleobacter</taxon>
    </lineage>
</organism>
<dbReference type="GO" id="GO:0050821">
    <property type="term" value="P:protein stabilization"/>
    <property type="evidence" value="ECO:0007669"/>
    <property type="project" value="TreeGrafter"/>
</dbReference>
<name>A0A212U013_9BURK</name>
<dbReference type="Proteomes" id="UP000197215">
    <property type="component" value="Unassembled WGS sequence"/>
</dbReference>
<evidence type="ECO:0000256" key="3">
    <source>
        <dbReference type="SAM" id="Coils"/>
    </source>
</evidence>
<evidence type="ECO:0000313" key="5">
    <source>
        <dbReference type="EMBL" id="SNC71490.1"/>
    </source>
</evidence>
<dbReference type="PANTHER" id="PTHR35089:SF1">
    <property type="entry name" value="CHAPERONE PROTEIN SKP"/>
    <property type="match status" value="1"/>
</dbReference>
<evidence type="ECO:0000256" key="1">
    <source>
        <dbReference type="ARBA" id="ARBA00022729"/>
    </source>
</evidence>
<keyword evidence="1 4" id="KW-0732">Signal</keyword>
<dbReference type="OrthoDB" id="5294628at2"/>
<dbReference type="EMBL" id="FYEX01000002">
    <property type="protein sequence ID" value="SNC71490.1"/>
    <property type="molecule type" value="Genomic_DNA"/>
</dbReference>
<reference evidence="5 6" key="1">
    <citation type="submission" date="2017-06" db="EMBL/GenBank/DDBJ databases">
        <authorList>
            <person name="Kim H.J."/>
            <person name="Triplett B.A."/>
        </authorList>
    </citation>
    <scope>NUCLEOTIDE SEQUENCE [LARGE SCALE GENOMIC DNA]</scope>
    <source>
        <strain evidence="5 6">MWH-VicM1</strain>
    </source>
</reference>
<dbReference type="InterPro" id="IPR024930">
    <property type="entry name" value="Skp_dom_sf"/>
</dbReference>
<proteinExistence type="inferred from homology"/>
<evidence type="ECO:0000256" key="2">
    <source>
        <dbReference type="PIRNR" id="PIRNR002094"/>
    </source>
</evidence>
<feature type="coiled-coil region" evidence="3">
    <location>
        <begin position="70"/>
        <end position="126"/>
    </location>
</feature>
<comment type="similarity">
    <text evidence="2">Belongs to the skp family.</text>
</comment>
<keyword evidence="6" id="KW-1185">Reference proteome</keyword>
<keyword evidence="3" id="KW-0175">Coiled coil</keyword>
<dbReference type="GO" id="GO:0005829">
    <property type="term" value="C:cytosol"/>
    <property type="evidence" value="ECO:0007669"/>
    <property type="project" value="TreeGrafter"/>
</dbReference>
<accession>A0A212U013</accession>
<dbReference type="SUPFAM" id="SSF111384">
    <property type="entry name" value="OmpH-like"/>
    <property type="match status" value="1"/>
</dbReference>
<dbReference type="GO" id="GO:0051082">
    <property type="term" value="F:unfolded protein binding"/>
    <property type="evidence" value="ECO:0007669"/>
    <property type="project" value="InterPro"/>
</dbReference>
<dbReference type="PIRSF" id="PIRSF002094">
    <property type="entry name" value="OMP26_Skp"/>
    <property type="match status" value="1"/>
</dbReference>
<evidence type="ECO:0000256" key="4">
    <source>
        <dbReference type="SAM" id="SignalP"/>
    </source>
</evidence>
<dbReference type="Pfam" id="PF03938">
    <property type="entry name" value="OmpH"/>
    <property type="match status" value="1"/>
</dbReference>
<feature type="chain" id="PRO_5012781386" evidence="4">
    <location>
        <begin position="30"/>
        <end position="180"/>
    </location>
</feature>
<dbReference type="RefSeq" id="WP_088813229.1">
    <property type="nucleotide sequence ID" value="NZ_FYEX01000002.1"/>
</dbReference>
<dbReference type="Gene3D" id="3.30.910.20">
    <property type="entry name" value="Skp domain"/>
    <property type="match status" value="1"/>
</dbReference>
<dbReference type="AlphaFoldDB" id="A0A212U013"/>
<evidence type="ECO:0000313" key="6">
    <source>
        <dbReference type="Proteomes" id="UP000197215"/>
    </source>
</evidence>
<feature type="signal peptide" evidence="4">
    <location>
        <begin position="1"/>
        <end position="29"/>
    </location>
</feature>
<protein>
    <submittedName>
        <fullName evidence="5">Outer membrane protein</fullName>
    </submittedName>
</protein>
<gene>
    <name evidence="5" type="ORF">SAMN06295916_1279</name>
</gene>
<dbReference type="InterPro" id="IPR005632">
    <property type="entry name" value="Chaperone_Skp"/>
</dbReference>